<sequence>MATPASRSHINLAASSTLGTTRRLRRMVHITRIPNRHQVDHLDFVLLNPPLETDAPAEAQFHVLTLVHIISHKPKEDGGGPIVAFVAKSYDGFEYNLSETENGDDCMYRADLDYIREAAASVAIPSRFQGSTVPRYFGSWTFPLAVGVSNRHRWVRMILIQYIRGESMLDIMLRARDTDPGDPDRDGAWEKCGPLDYRLLPPEEERLDILARIIEGEIAIWWHGGVQHGDLEPRNVIISRSGPSNAVSRVAIVDFNAAYVLHRCERGRRVLERRAMGSKLPISPTERYWSGSAFNCRGAYHDWIPESWVTTDPDVSNARALDWLVARWRDYRTTSPSRNDFSAIPPTGL</sequence>
<dbReference type="SUPFAM" id="SSF56112">
    <property type="entry name" value="Protein kinase-like (PK-like)"/>
    <property type="match status" value="1"/>
</dbReference>
<protein>
    <recommendedName>
        <fullName evidence="3">Protein kinase domain-containing protein</fullName>
    </recommendedName>
</protein>
<evidence type="ECO:0008006" key="3">
    <source>
        <dbReference type="Google" id="ProtNLM"/>
    </source>
</evidence>
<dbReference type="AlphaFoldDB" id="A0AAD4I3D7"/>
<dbReference type="Proteomes" id="UP001197093">
    <property type="component" value="Unassembled WGS sequence"/>
</dbReference>
<dbReference type="EMBL" id="JAHCVI010000001">
    <property type="protein sequence ID" value="KAG7292155.1"/>
    <property type="molecule type" value="Genomic_DNA"/>
</dbReference>
<comment type="caution">
    <text evidence="1">The sequence shown here is derived from an EMBL/GenBank/DDBJ whole genome shotgun (WGS) entry which is preliminary data.</text>
</comment>
<accession>A0AAD4I3D7</accession>
<evidence type="ECO:0000313" key="1">
    <source>
        <dbReference type="EMBL" id="KAG7292155.1"/>
    </source>
</evidence>
<reference evidence="1" key="1">
    <citation type="submission" date="2023-02" db="EMBL/GenBank/DDBJ databases">
        <authorList>
            <person name="Palmer J.M."/>
        </authorList>
    </citation>
    <scope>NUCLEOTIDE SEQUENCE</scope>
    <source>
        <strain evidence="1">FW57</strain>
    </source>
</reference>
<gene>
    <name evidence="1" type="ORF">NEMBOFW57_002190</name>
</gene>
<dbReference type="InterPro" id="IPR011009">
    <property type="entry name" value="Kinase-like_dom_sf"/>
</dbReference>
<name>A0AAD4I3D7_9PEZI</name>
<proteinExistence type="predicted"/>
<keyword evidence="2" id="KW-1185">Reference proteome</keyword>
<evidence type="ECO:0000313" key="2">
    <source>
        <dbReference type="Proteomes" id="UP001197093"/>
    </source>
</evidence>
<organism evidence="1 2">
    <name type="scientific">Staphylotrichum longicolle</name>
    <dbReference type="NCBI Taxonomy" id="669026"/>
    <lineage>
        <taxon>Eukaryota</taxon>
        <taxon>Fungi</taxon>
        <taxon>Dikarya</taxon>
        <taxon>Ascomycota</taxon>
        <taxon>Pezizomycotina</taxon>
        <taxon>Sordariomycetes</taxon>
        <taxon>Sordariomycetidae</taxon>
        <taxon>Sordariales</taxon>
        <taxon>Chaetomiaceae</taxon>
        <taxon>Staphylotrichum</taxon>
    </lineage>
</organism>